<dbReference type="InterPro" id="IPR036576">
    <property type="entry name" value="WRKY_dom_sf"/>
</dbReference>
<organism evidence="7 8">
    <name type="scientific">Asparagus officinalis</name>
    <name type="common">Garden asparagus</name>
    <dbReference type="NCBI Taxonomy" id="4686"/>
    <lineage>
        <taxon>Eukaryota</taxon>
        <taxon>Viridiplantae</taxon>
        <taxon>Streptophyta</taxon>
        <taxon>Embryophyta</taxon>
        <taxon>Tracheophyta</taxon>
        <taxon>Spermatophyta</taxon>
        <taxon>Magnoliopsida</taxon>
        <taxon>Liliopsida</taxon>
        <taxon>Asparagales</taxon>
        <taxon>Asparagaceae</taxon>
        <taxon>Asparagoideae</taxon>
        <taxon>Asparagus</taxon>
    </lineage>
</organism>
<evidence type="ECO:0000313" key="7">
    <source>
        <dbReference type="EMBL" id="ONK81671.1"/>
    </source>
</evidence>
<evidence type="ECO:0000256" key="5">
    <source>
        <dbReference type="ARBA" id="ARBA00023242"/>
    </source>
</evidence>
<dbReference type="InterPro" id="IPR003657">
    <property type="entry name" value="WRKY_dom"/>
</dbReference>
<dbReference type="SMART" id="SM00774">
    <property type="entry name" value="WRKY"/>
    <property type="match status" value="1"/>
</dbReference>
<keyword evidence="8" id="KW-1185">Reference proteome</keyword>
<keyword evidence="5" id="KW-0539">Nucleus</keyword>
<evidence type="ECO:0000256" key="3">
    <source>
        <dbReference type="ARBA" id="ARBA00023125"/>
    </source>
</evidence>
<keyword evidence="4" id="KW-0804">Transcription</keyword>
<gene>
    <name evidence="7" type="ORF">A4U43_C01F31690</name>
</gene>
<dbReference type="GO" id="GO:0043565">
    <property type="term" value="F:sequence-specific DNA binding"/>
    <property type="evidence" value="ECO:0007669"/>
    <property type="project" value="InterPro"/>
</dbReference>
<feature type="domain" description="WRKY" evidence="6">
    <location>
        <begin position="90"/>
        <end position="127"/>
    </location>
</feature>
<protein>
    <recommendedName>
        <fullName evidence="6">WRKY domain-containing protein</fullName>
    </recommendedName>
</protein>
<evidence type="ECO:0000256" key="1">
    <source>
        <dbReference type="ARBA" id="ARBA00004123"/>
    </source>
</evidence>
<evidence type="ECO:0000256" key="2">
    <source>
        <dbReference type="ARBA" id="ARBA00023015"/>
    </source>
</evidence>
<dbReference type="Gene3D" id="2.20.25.80">
    <property type="entry name" value="WRKY domain"/>
    <property type="match status" value="1"/>
</dbReference>
<dbReference type="EMBL" id="CM007381">
    <property type="protein sequence ID" value="ONK81671.1"/>
    <property type="molecule type" value="Genomic_DNA"/>
</dbReference>
<dbReference type="GO" id="GO:0003700">
    <property type="term" value="F:DNA-binding transcription factor activity"/>
    <property type="evidence" value="ECO:0007669"/>
    <property type="project" value="InterPro"/>
</dbReference>
<keyword evidence="2" id="KW-0805">Transcription regulation</keyword>
<dbReference type="PROSITE" id="PS50811">
    <property type="entry name" value="WRKY"/>
    <property type="match status" value="1"/>
</dbReference>
<reference evidence="8" key="1">
    <citation type="journal article" date="2017" name="Nat. Commun.">
        <title>The asparagus genome sheds light on the origin and evolution of a young Y chromosome.</title>
        <authorList>
            <person name="Harkess A."/>
            <person name="Zhou J."/>
            <person name="Xu C."/>
            <person name="Bowers J.E."/>
            <person name="Van der Hulst R."/>
            <person name="Ayyampalayam S."/>
            <person name="Mercati F."/>
            <person name="Riccardi P."/>
            <person name="McKain M.R."/>
            <person name="Kakrana A."/>
            <person name="Tang H."/>
            <person name="Ray J."/>
            <person name="Groenendijk J."/>
            <person name="Arikit S."/>
            <person name="Mathioni S.M."/>
            <person name="Nakano M."/>
            <person name="Shan H."/>
            <person name="Telgmann-Rauber A."/>
            <person name="Kanno A."/>
            <person name="Yue Z."/>
            <person name="Chen H."/>
            <person name="Li W."/>
            <person name="Chen Y."/>
            <person name="Xu X."/>
            <person name="Zhang Y."/>
            <person name="Luo S."/>
            <person name="Chen H."/>
            <person name="Gao J."/>
            <person name="Mao Z."/>
            <person name="Pires J.C."/>
            <person name="Luo M."/>
            <person name="Kudrna D."/>
            <person name="Wing R.A."/>
            <person name="Meyers B.C."/>
            <person name="Yi K."/>
            <person name="Kong H."/>
            <person name="Lavrijsen P."/>
            <person name="Sunseri F."/>
            <person name="Falavigna A."/>
            <person name="Ye Y."/>
            <person name="Leebens-Mack J.H."/>
            <person name="Chen G."/>
        </authorList>
    </citation>
    <scope>NUCLEOTIDE SEQUENCE [LARGE SCALE GENOMIC DNA]</scope>
    <source>
        <strain evidence="8">cv. DH0086</strain>
    </source>
</reference>
<dbReference type="GO" id="GO:0005634">
    <property type="term" value="C:nucleus"/>
    <property type="evidence" value="ECO:0007669"/>
    <property type="project" value="UniProtKB-SubCell"/>
</dbReference>
<evidence type="ECO:0000259" key="6">
    <source>
        <dbReference type="PROSITE" id="PS50811"/>
    </source>
</evidence>
<name>A0A5P1FX92_ASPOF</name>
<dbReference type="Gramene" id="ONK81671">
    <property type="protein sequence ID" value="ONK81671"/>
    <property type="gene ID" value="A4U43_C01F31690"/>
</dbReference>
<sequence length="209" mass="23438">MSAPTAPGTSEVSQPRGYSAVIEKVDRAHELMSQLRAIVLSSPSADASFELVRELFEDAFGSFAIVLSKLKTCSNSRESDTDEQFSHGKRSYYKCVHHKERGCPAKKIVQQKSGNTPKFDVTYNLQHTCKHRNSPHDRGFSLDGESFSSEIELQKLYLTCQKEDNVDSTVFTDFELEEMLLPCESGVDMLHTADGAEPSELSLWNFDMD</sequence>
<dbReference type="SUPFAM" id="SSF118290">
    <property type="entry name" value="WRKY DNA-binding domain"/>
    <property type="match status" value="1"/>
</dbReference>
<evidence type="ECO:0000313" key="8">
    <source>
        <dbReference type="Proteomes" id="UP000243459"/>
    </source>
</evidence>
<dbReference type="InterPro" id="IPR044810">
    <property type="entry name" value="WRKY_plant"/>
</dbReference>
<dbReference type="PANTHER" id="PTHR31282">
    <property type="entry name" value="WRKY TRANSCRIPTION FACTOR 21-RELATED"/>
    <property type="match status" value="1"/>
</dbReference>
<dbReference type="Pfam" id="PF03106">
    <property type="entry name" value="WRKY"/>
    <property type="match status" value="1"/>
</dbReference>
<keyword evidence="3" id="KW-0238">DNA-binding</keyword>
<comment type="subcellular location">
    <subcellularLocation>
        <location evidence="1">Nucleus</location>
    </subcellularLocation>
</comment>
<evidence type="ECO:0000256" key="4">
    <source>
        <dbReference type="ARBA" id="ARBA00023163"/>
    </source>
</evidence>
<accession>A0A5P1FX92</accession>
<dbReference type="AlphaFoldDB" id="A0A5P1FX92"/>
<proteinExistence type="predicted"/>
<dbReference type="Proteomes" id="UP000243459">
    <property type="component" value="Chromosome 1"/>
</dbReference>